<protein>
    <submittedName>
        <fullName evidence="1">Uncharacterized protein</fullName>
    </submittedName>
</protein>
<keyword evidence="2" id="KW-1185">Reference proteome</keyword>
<dbReference type="AlphaFoldDB" id="A0A177YLV1"/>
<proteinExistence type="predicted"/>
<reference evidence="1 2" key="1">
    <citation type="submission" date="2016-03" db="EMBL/GenBank/DDBJ databases">
        <title>Genome sequence of Rhodococcus kyotonensis KB10.</title>
        <authorList>
            <person name="Jeong H."/>
            <person name="Hong C.E."/>
            <person name="Jo S.H."/>
            <person name="Park J.M."/>
        </authorList>
    </citation>
    <scope>NUCLEOTIDE SEQUENCE [LARGE SCALE GENOMIC DNA]</scope>
    <source>
        <strain evidence="1 2">KB10</strain>
    </source>
</reference>
<sequence length="136" mass="14049">MCAYGDTRRFGHAHPVPPGGGAGILVELDLTSPNSGRLAYFGNDCAGIYTGATYGVTEVVTEGLDGAPDDDLDDWKTVEEATIETTSQLRLLPHPATHVQTLEALAATAITMPDTAPGAGMGCVCRPADGTCTVPM</sequence>
<dbReference type="EMBL" id="LVHI01000005">
    <property type="protein sequence ID" value="OAK56240.1"/>
    <property type="molecule type" value="Genomic_DNA"/>
</dbReference>
<gene>
    <name evidence="1" type="ORF">A3K89_17350</name>
</gene>
<name>A0A177YLV1_9NOCA</name>
<organism evidence="1 2">
    <name type="scientific">Rhodococcoides kyotonense</name>
    <dbReference type="NCBI Taxonomy" id="398843"/>
    <lineage>
        <taxon>Bacteria</taxon>
        <taxon>Bacillati</taxon>
        <taxon>Actinomycetota</taxon>
        <taxon>Actinomycetes</taxon>
        <taxon>Mycobacteriales</taxon>
        <taxon>Nocardiaceae</taxon>
        <taxon>Rhodococcoides</taxon>
    </lineage>
</organism>
<accession>A0A177YLV1</accession>
<dbReference type="RefSeq" id="WP_068422468.1">
    <property type="nucleotide sequence ID" value="NZ_LVHI01000005.1"/>
</dbReference>
<evidence type="ECO:0000313" key="1">
    <source>
        <dbReference type="EMBL" id="OAK56240.1"/>
    </source>
</evidence>
<dbReference type="Proteomes" id="UP000077519">
    <property type="component" value="Unassembled WGS sequence"/>
</dbReference>
<comment type="caution">
    <text evidence="1">The sequence shown here is derived from an EMBL/GenBank/DDBJ whole genome shotgun (WGS) entry which is preliminary data.</text>
</comment>
<evidence type="ECO:0000313" key="2">
    <source>
        <dbReference type="Proteomes" id="UP000077519"/>
    </source>
</evidence>